<evidence type="ECO:0000313" key="2">
    <source>
        <dbReference type="Proteomes" id="UP001271890"/>
    </source>
</evidence>
<dbReference type="RefSeq" id="WP_319930236.1">
    <property type="nucleotide sequence ID" value="NZ_VCDN01000041.1"/>
</dbReference>
<evidence type="ECO:0000313" key="1">
    <source>
        <dbReference type="EMBL" id="MDX7987819.1"/>
    </source>
</evidence>
<proteinExistence type="predicted"/>
<sequence length="377" mass="44064">MKKNIMVVFGLDSPRDDYLKKVYDKKIAGDDNTYITMDILSSSLGLDLSASNILNAINYFIKNKNEMFKTFYLSNVSVAQKKFYTAIWSFNHEAENDSYSITQDQEKTLMGFIDPNTIHYLLNSWSDFLGRNMDKLSLHDTLTRRNSNKDKFGNEKLHSNYKAGFLAKNIPFAYVNKRINEEKMIKSGDYHAGSSLTHTNLINTIKDKNYTHNAFESYLKSDEEGIENLLRFRQEVSQVGSYDNFESYEKKYHGELITRTFAKSYWRKISKLAVDWVEVEAANPNSPIKGLVFYMEDDNRFKKYKEKSNINEEKFHHNWRNCDYSDIGSLDYRSAIAHSELRQARRLMNSNASHRIKLVYVNDKGVLNRIKRFLNEG</sequence>
<protein>
    <submittedName>
        <fullName evidence="1">Uncharacterized protein</fullName>
    </submittedName>
</protein>
<name>A0ABU4SAL2_9GAMM</name>
<gene>
    <name evidence="1" type="ORF">FE392_10825</name>
</gene>
<dbReference type="EMBL" id="VCDN01000041">
    <property type="protein sequence ID" value="MDX7987819.1"/>
    <property type="molecule type" value="Genomic_DNA"/>
</dbReference>
<accession>A0ABU4SAL2</accession>
<comment type="caution">
    <text evidence="1">The sequence shown here is derived from an EMBL/GenBank/DDBJ whole genome shotgun (WGS) entry which is preliminary data.</text>
</comment>
<keyword evidence="2" id="KW-1185">Reference proteome</keyword>
<organism evidence="1 2">
    <name type="scientific">Xenorhabdus santafensis</name>
    <dbReference type="NCBI Taxonomy" id="2582833"/>
    <lineage>
        <taxon>Bacteria</taxon>
        <taxon>Pseudomonadati</taxon>
        <taxon>Pseudomonadota</taxon>
        <taxon>Gammaproteobacteria</taxon>
        <taxon>Enterobacterales</taxon>
        <taxon>Morganellaceae</taxon>
        <taxon>Xenorhabdus</taxon>
    </lineage>
</organism>
<dbReference type="Proteomes" id="UP001271890">
    <property type="component" value="Unassembled WGS sequence"/>
</dbReference>
<reference evidence="2" key="1">
    <citation type="journal article" date="2024" name="Toxins">
        <title>Genome Sequence Analysis of Native Xenorhabdus Strains Isolated from Entomopathogenic Nematodes in Argentina.</title>
        <authorList>
            <person name="Palma L."/>
            <person name="Frizzo L."/>
            <person name="Kaiser S."/>
            <person name="Berry C."/>
            <person name="Caballero P."/>
            <person name="Bode H.B."/>
            <person name="Del Valle E.E."/>
        </authorList>
    </citation>
    <scope>NUCLEOTIDE SEQUENCE [LARGE SCALE GENOMIC DNA]</scope>
    <source>
        <strain evidence="2">12</strain>
    </source>
</reference>